<dbReference type="EMBL" id="JBHSNF010000006">
    <property type="protein sequence ID" value="MFC5527751.1"/>
    <property type="molecule type" value="Genomic_DNA"/>
</dbReference>
<keyword evidence="1" id="KW-1133">Transmembrane helix</keyword>
<feature type="transmembrane region" description="Helical" evidence="1">
    <location>
        <begin position="98"/>
        <end position="115"/>
    </location>
</feature>
<dbReference type="RefSeq" id="WP_377322660.1">
    <property type="nucleotide sequence ID" value="NZ_JBHSNF010000006.1"/>
</dbReference>
<name>A0ABW0QS12_9GAMM</name>
<dbReference type="Proteomes" id="UP001596114">
    <property type="component" value="Unassembled WGS sequence"/>
</dbReference>
<accession>A0ABW0QS12</accession>
<gene>
    <name evidence="2" type="ORF">ACFPPA_18550</name>
</gene>
<organism evidence="2 3">
    <name type="scientific">Rhodanobacter ginsengisoli</name>
    <dbReference type="NCBI Taxonomy" id="418646"/>
    <lineage>
        <taxon>Bacteria</taxon>
        <taxon>Pseudomonadati</taxon>
        <taxon>Pseudomonadota</taxon>
        <taxon>Gammaproteobacteria</taxon>
        <taxon>Lysobacterales</taxon>
        <taxon>Rhodanobacteraceae</taxon>
        <taxon>Rhodanobacter</taxon>
    </lineage>
</organism>
<evidence type="ECO:0000256" key="1">
    <source>
        <dbReference type="SAM" id="Phobius"/>
    </source>
</evidence>
<feature type="transmembrane region" description="Helical" evidence="1">
    <location>
        <begin position="59"/>
        <end position="78"/>
    </location>
</feature>
<sequence length="124" mass="14292">MSTPPRLDEPSAFKATLREAMHYWEPRRIVYNVVLALVVIGWLAFTWPQFLPALTVQDLLTLLVLALAANACYCSAYLAETAMRRSPFRTPWLHARWMLWLAGTLFAVALAWYWIADEIYPYVG</sequence>
<reference evidence="3" key="1">
    <citation type="journal article" date="2019" name="Int. J. Syst. Evol. Microbiol.">
        <title>The Global Catalogue of Microorganisms (GCM) 10K type strain sequencing project: providing services to taxonomists for standard genome sequencing and annotation.</title>
        <authorList>
            <consortium name="The Broad Institute Genomics Platform"/>
            <consortium name="The Broad Institute Genome Sequencing Center for Infectious Disease"/>
            <person name="Wu L."/>
            <person name="Ma J."/>
        </authorList>
    </citation>
    <scope>NUCLEOTIDE SEQUENCE [LARGE SCALE GENOMIC DNA]</scope>
    <source>
        <strain evidence="3">CGMCC 1.16619</strain>
    </source>
</reference>
<evidence type="ECO:0000313" key="3">
    <source>
        <dbReference type="Proteomes" id="UP001596114"/>
    </source>
</evidence>
<comment type="caution">
    <text evidence="2">The sequence shown here is derived from an EMBL/GenBank/DDBJ whole genome shotgun (WGS) entry which is preliminary data.</text>
</comment>
<keyword evidence="1" id="KW-0472">Membrane</keyword>
<keyword evidence="3" id="KW-1185">Reference proteome</keyword>
<keyword evidence="1" id="KW-0812">Transmembrane</keyword>
<evidence type="ECO:0000313" key="2">
    <source>
        <dbReference type="EMBL" id="MFC5527751.1"/>
    </source>
</evidence>
<proteinExistence type="predicted"/>
<protein>
    <submittedName>
        <fullName evidence="2">Uncharacterized protein</fullName>
    </submittedName>
</protein>
<feature type="transmembrane region" description="Helical" evidence="1">
    <location>
        <begin position="29"/>
        <end position="47"/>
    </location>
</feature>